<evidence type="ECO:0000256" key="1">
    <source>
        <dbReference type="SAM" id="MobiDB-lite"/>
    </source>
</evidence>
<sequence length="482" mass="54670">MNNFAESSQEKDGRSSSRPRCRKSLLVIALMGMSMVSLLVSSDYATNSMNTMLGRERNYHNIEATSDATIVDTLTQPHNTSREKVSLESPTNTSETIENKSLDANGVSTSPIGTDDKTDHSEKETNRSPTDGSSLTKNSQTADRTLTIVVQLSGELGNQVHKIANGLCVQDHVENELGLKTKLVLRAQNHAKWKHAMEWTKEAFPKTGPFDFRAGNTEEFDSIHRLQERWMDQLISENKLDLTNLSDPSMLKDLSCSEPKCYVDTVNLLKQTWDREGRPSIPDDATISMPHIFVTAFAGHYCLDRMYEKYRDFFQIDESTICKQIPDPDESVLHLRNFLVEMPKRGKQLGFEQLGPNVTATLIFKDYQPGDKVAIISRFPDKVQDFINALKDQKGIRARYIEGQTGNQDFCFLMKAQKEIIGQKVSTFVSLAGILGDAKKVRLYSVESIETRTRSVHFFNMTFANEDLRKRIVYENYNLTHR</sequence>
<keyword evidence="2" id="KW-0472">Membrane</keyword>
<feature type="compositionally biased region" description="Polar residues" evidence="1">
    <location>
        <begin position="70"/>
        <end position="79"/>
    </location>
</feature>
<evidence type="ECO:0000256" key="2">
    <source>
        <dbReference type="SAM" id="Phobius"/>
    </source>
</evidence>
<feature type="transmembrane region" description="Helical" evidence="2">
    <location>
        <begin position="24"/>
        <end position="42"/>
    </location>
</feature>
<accession>A0AAD2FPX9</accession>
<dbReference type="EMBL" id="CAKOGP040001758">
    <property type="protein sequence ID" value="CAJ1948963.1"/>
    <property type="molecule type" value="Genomic_DNA"/>
</dbReference>
<name>A0AAD2FPX9_9STRA</name>
<proteinExistence type="predicted"/>
<gene>
    <name evidence="3" type="ORF">CYCCA115_LOCUS11857</name>
</gene>
<evidence type="ECO:0000313" key="3">
    <source>
        <dbReference type="EMBL" id="CAJ1948963.1"/>
    </source>
</evidence>
<keyword evidence="2" id="KW-1133">Transmembrane helix</keyword>
<feature type="region of interest" description="Disordered" evidence="1">
    <location>
        <begin position="70"/>
        <end position="139"/>
    </location>
</feature>
<comment type="caution">
    <text evidence="3">The sequence shown here is derived from an EMBL/GenBank/DDBJ whole genome shotgun (WGS) entry which is preliminary data.</text>
</comment>
<evidence type="ECO:0000313" key="4">
    <source>
        <dbReference type="Proteomes" id="UP001295423"/>
    </source>
</evidence>
<dbReference type="AlphaFoldDB" id="A0AAD2FPX9"/>
<protein>
    <submittedName>
        <fullName evidence="3">Uncharacterized protein</fullName>
    </submittedName>
</protein>
<keyword evidence="4" id="KW-1185">Reference proteome</keyword>
<reference evidence="3" key="1">
    <citation type="submission" date="2023-08" db="EMBL/GenBank/DDBJ databases">
        <authorList>
            <person name="Audoor S."/>
            <person name="Bilcke G."/>
        </authorList>
    </citation>
    <scope>NUCLEOTIDE SEQUENCE</scope>
</reference>
<feature type="compositionally biased region" description="Basic and acidic residues" evidence="1">
    <location>
        <begin position="114"/>
        <end position="126"/>
    </location>
</feature>
<organism evidence="3 4">
    <name type="scientific">Cylindrotheca closterium</name>
    <dbReference type="NCBI Taxonomy" id="2856"/>
    <lineage>
        <taxon>Eukaryota</taxon>
        <taxon>Sar</taxon>
        <taxon>Stramenopiles</taxon>
        <taxon>Ochrophyta</taxon>
        <taxon>Bacillariophyta</taxon>
        <taxon>Bacillariophyceae</taxon>
        <taxon>Bacillariophycidae</taxon>
        <taxon>Bacillariales</taxon>
        <taxon>Bacillariaceae</taxon>
        <taxon>Cylindrotheca</taxon>
    </lineage>
</organism>
<feature type="compositionally biased region" description="Polar residues" evidence="1">
    <location>
        <begin position="127"/>
        <end position="139"/>
    </location>
</feature>
<keyword evidence="2" id="KW-0812">Transmembrane</keyword>
<dbReference type="Proteomes" id="UP001295423">
    <property type="component" value="Unassembled WGS sequence"/>
</dbReference>